<evidence type="ECO:0000313" key="4">
    <source>
        <dbReference type="Proteomes" id="UP000305836"/>
    </source>
</evidence>
<protein>
    <submittedName>
        <fullName evidence="3">DUF4352 domain-containing protein</fullName>
    </submittedName>
</protein>
<accession>A0A4U3LZW1</accession>
<dbReference type="InterPro" id="IPR029050">
    <property type="entry name" value="Immunoprotect_excell_Ig-like"/>
</dbReference>
<keyword evidence="2" id="KW-1133">Transmembrane helix</keyword>
<comment type="caution">
    <text evidence="3">The sequence shown here is derived from an EMBL/GenBank/DDBJ whole genome shotgun (WGS) entry which is preliminary data.</text>
</comment>
<name>A0A4U3LZW1_9ACTN</name>
<evidence type="ECO:0000313" key="3">
    <source>
        <dbReference type="EMBL" id="TKK81781.1"/>
    </source>
</evidence>
<keyword evidence="2" id="KW-0812">Transmembrane</keyword>
<dbReference type="OrthoDB" id="3817664at2"/>
<proteinExistence type="predicted"/>
<dbReference type="Gene3D" id="2.60.40.1240">
    <property type="match status" value="1"/>
</dbReference>
<dbReference type="Proteomes" id="UP000305836">
    <property type="component" value="Unassembled WGS sequence"/>
</dbReference>
<feature type="transmembrane region" description="Helical" evidence="2">
    <location>
        <begin position="23"/>
        <end position="42"/>
    </location>
</feature>
<organism evidence="3 4">
    <name type="scientific">Kribbella jiaozuonensis</name>
    <dbReference type="NCBI Taxonomy" id="2575441"/>
    <lineage>
        <taxon>Bacteria</taxon>
        <taxon>Bacillati</taxon>
        <taxon>Actinomycetota</taxon>
        <taxon>Actinomycetes</taxon>
        <taxon>Propionibacteriales</taxon>
        <taxon>Kribbellaceae</taxon>
        <taxon>Kribbella</taxon>
    </lineage>
</organism>
<dbReference type="EMBL" id="SZPZ01000001">
    <property type="protein sequence ID" value="TKK81781.1"/>
    <property type="molecule type" value="Genomic_DNA"/>
</dbReference>
<keyword evidence="2" id="KW-0472">Membrane</keyword>
<keyword evidence="1" id="KW-0732">Signal</keyword>
<evidence type="ECO:0000256" key="1">
    <source>
        <dbReference type="ARBA" id="ARBA00022729"/>
    </source>
</evidence>
<keyword evidence="4" id="KW-1185">Reference proteome</keyword>
<reference evidence="3 4" key="1">
    <citation type="submission" date="2019-04" db="EMBL/GenBank/DDBJ databases">
        <title>Kribbella sp. NEAU-THZ 27 nov., a novel actinomycete isolated from soil.</title>
        <authorList>
            <person name="Duan L."/>
        </authorList>
    </citation>
    <scope>NUCLEOTIDE SEQUENCE [LARGE SCALE GENOMIC DNA]</scope>
    <source>
        <strain evidence="4">NEAU-THZ27</strain>
    </source>
</reference>
<sequence>MAAGQGRCRQHGQGDQEVSGRKLLNVGLTLAVLVAIVGLYRLTPTQKDIQDPTPVKGIVGRTVKTPRFDLTVNDVRVGKKLRIPHSTPDRDSLTDFVVVDATITATREPIHVSNVRIKSSDGVTYLGANRNGLNEVDLTGSELSPDIPVRGSFVVEMPADKVPGATLLVMEKAILNDLEPQVSVPLGPETVKVQDVVALTPASDT</sequence>
<gene>
    <name evidence="3" type="ORF">FDA38_02835</name>
</gene>
<evidence type="ECO:0000256" key="2">
    <source>
        <dbReference type="SAM" id="Phobius"/>
    </source>
</evidence>
<dbReference type="AlphaFoldDB" id="A0A4U3LZW1"/>